<reference evidence="2" key="1">
    <citation type="submission" date="2025-08" db="UniProtKB">
        <authorList>
            <consortium name="RefSeq"/>
        </authorList>
    </citation>
    <scope>IDENTIFICATION</scope>
</reference>
<sequence>MNNLTDVILSRMVAADEQVTSTQCNYQRRTIAHFPFDDNFREDAATHILVNAPRVGDSQYVKGVKFVPGVFGRCVEFNSPRAKELTYQGGFSTDNNRNYTWNKGFTISVWFRRPESSGEDELGIAGYINGEVGVFELFIGIKDQRSNSSFSQQPTSFGNTWHHVVITSNGETSSERVYIDGLETQRHLMALASYLLISNNVKTAIPNKMDFVISTSQKNDLVDELVIVDCALPPVEVLRMYADYSRRLLVNVGK</sequence>
<protein>
    <submittedName>
        <fullName evidence="2">Uncharacterized protein LOC106806854</fullName>
    </submittedName>
</protein>
<dbReference type="Gene3D" id="2.60.120.200">
    <property type="match status" value="1"/>
</dbReference>
<keyword evidence="1" id="KW-1185">Reference proteome</keyword>
<organism evidence="1 2">
    <name type="scientific">Priapulus caudatus</name>
    <name type="common">Priapulid worm</name>
    <dbReference type="NCBI Taxonomy" id="37621"/>
    <lineage>
        <taxon>Eukaryota</taxon>
        <taxon>Metazoa</taxon>
        <taxon>Ecdysozoa</taxon>
        <taxon>Scalidophora</taxon>
        <taxon>Priapulida</taxon>
        <taxon>Priapulimorpha</taxon>
        <taxon>Priapulimorphida</taxon>
        <taxon>Priapulidae</taxon>
        <taxon>Priapulus</taxon>
    </lineage>
</organism>
<dbReference type="GeneID" id="106806854"/>
<evidence type="ECO:0000313" key="2">
    <source>
        <dbReference type="RefSeq" id="XP_014664474.1"/>
    </source>
</evidence>
<dbReference type="RefSeq" id="XP_014664474.1">
    <property type="nucleotide sequence ID" value="XM_014808988.1"/>
</dbReference>
<dbReference type="Proteomes" id="UP000695022">
    <property type="component" value="Unplaced"/>
</dbReference>
<dbReference type="InterPro" id="IPR013320">
    <property type="entry name" value="ConA-like_dom_sf"/>
</dbReference>
<name>A0ABM1DX03_PRICU</name>
<gene>
    <name evidence="2" type="primary">LOC106806854</name>
</gene>
<evidence type="ECO:0000313" key="1">
    <source>
        <dbReference type="Proteomes" id="UP000695022"/>
    </source>
</evidence>
<dbReference type="SUPFAM" id="SSF49899">
    <property type="entry name" value="Concanavalin A-like lectins/glucanases"/>
    <property type="match status" value="1"/>
</dbReference>
<dbReference type="Pfam" id="PF13385">
    <property type="entry name" value="Laminin_G_3"/>
    <property type="match status" value="1"/>
</dbReference>
<accession>A0ABM1DX03</accession>
<proteinExistence type="predicted"/>